<dbReference type="HOGENOM" id="CLU_086356_2_2_6"/>
<evidence type="ECO:0000313" key="12">
    <source>
        <dbReference type="Proteomes" id="UP000009080"/>
    </source>
</evidence>
<dbReference type="InterPro" id="IPR055348">
    <property type="entry name" value="DctQ"/>
</dbReference>
<dbReference type="STRING" id="377629.TERTU_4587"/>
<protein>
    <recommendedName>
        <fullName evidence="9">TRAP transporter small permease protein</fullName>
    </recommendedName>
</protein>
<dbReference type="RefSeq" id="WP_015819600.1">
    <property type="nucleotide sequence ID" value="NC_012997.1"/>
</dbReference>
<comment type="subcellular location">
    <subcellularLocation>
        <location evidence="1 9">Cell inner membrane</location>
        <topology evidence="1 9">Multi-pass membrane protein</topology>
    </subcellularLocation>
</comment>
<keyword evidence="7 9" id="KW-0472">Membrane</keyword>
<proteinExistence type="inferred from homology"/>
<keyword evidence="12" id="KW-1185">Reference proteome</keyword>
<gene>
    <name evidence="11" type="ordered locus">TERTU_4587</name>
</gene>
<evidence type="ECO:0000256" key="2">
    <source>
        <dbReference type="ARBA" id="ARBA00022448"/>
    </source>
</evidence>
<feature type="transmembrane region" description="Helical" evidence="9">
    <location>
        <begin position="96"/>
        <end position="117"/>
    </location>
</feature>
<evidence type="ECO:0000256" key="9">
    <source>
        <dbReference type="RuleBase" id="RU369079"/>
    </source>
</evidence>
<feature type="transmembrane region" description="Helical" evidence="9">
    <location>
        <begin position="59"/>
        <end position="76"/>
    </location>
</feature>
<accession>C5BJU5</accession>
<evidence type="ECO:0000256" key="6">
    <source>
        <dbReference type="ARBA" id="ARBA00022989"/>
    </source>
</evidence>
<evidence type="ECO:0000313" key="11">
    <source>
        <dbReference type="EMBL" id="ACR13486.1"/>
    </source>
</evidence>
<comment type="similarity">
    <text evidence="8 9">Belongs to the TRAP transporter small permease family.</text>
</comment>
<dbReference type="InterPro" id="IPR007387">
    <property type="entry name" value="TRAP_DctQ"/>
</dbReference>
<dbReference type="OrthoDB" id="9795655at2"/>
<evidence type="ECO:0000256" key="4">
    <source>
        <dbReference type="ARBA" id="ARBA00022519"/>
    </source>
</evidence>
<dbReference type="KEGG" id="ttu:TERTU_4587"/>
<feature type="domain" description="Tripartite ATP-independent periplasmic transporters DctQ component" evidence="10">
    <location>
        <begin position="34"/>
        <end position="167"/>
    </location>
</feature>
<dbReference type="PANTHER" id="PTHR35011:SF4">
    <property type="entry name" value="SLL1102 PROTEIN"/>
    <property type="match status" value="1"/>
</dbReference>
<evidence type="ECO:0000256" key="7">
    <source>
        <dbReference type="ARBA" id="ARBA00023136"/>
    </source>
</evidence>
<evidence type="ECO:0000256" key="1">
    <source>
        <dbReference type="ARBA" id="ARBA00004429"/>
    </source>
</evidence>
<keyword evidence="3" id="KW-1003">Cell membrane</keyword>
<evidence type="ECO:0000256" key="3">
    <source>
        <dbReference type="ARBA" id="ARBA00022475"/>
    </source>
</evidence>
<dbReference type="GO" id="GO:0022857">
    <property type="term" value="F:transmembrane transporter activity"/>
    <property type="evidence" value="ECO:0007669"/>
    <property type="project" value="UniProtKB-UniRule"/>
</dbReference>
<dbReference type="PANTHER" id="PTHR35011">
    <property type="entry name" value="2,3-DIKETO-L-GULONATE TRAP TRANSPORTER SMALL PERMEASE PROTEIN YIAM"/>
    <property type="match status" value="1"/>
</dbReference>
<evidence type="ECO:0000256" key="8">
    <source>
        <dbReference type="ARBA" id="ARBA00038436"/>
    </source>
</evidence>
<dbReference type="GO" id="GO:0005886">
    <property type="term" value="C:plasma membrane"/>
    <property type="evidence" value="ECO:0007669"/>
    <property type="project" value="UniProtKB-SubCell"/>
</dbReference>
<dbReference type="Proteomes" id="UP000009080">
    <property type="component" value="Chromosome"/>
</dbReference>
<dbReference type="eggNOG" id="COG4665">
    <property type="taxonomic scope" value="Bacteria"/>
</dbReference>
<keyword evidence="5 9" id="KW-0812">Transmembrane</keyword>
<feature type="transmembrane region" description="Helical" evidence="9">
    <location>
        <begin position="21"/>
        <end position="47"/>
    </location>
</feature>
<dbReference type="AlphaFoldDB" id="C5BJU5"/>
<comment type="function">
    <text evidence="9">Part of the tripartite ATP-independent periplasmic (TRAP) transport system.</text>
</comment>
<feature type="transmembrane region" description="Helical" evidence="9">
    <location>
        <begin position="137"/>
        <end position="160"/>
    </location>
</feature>
<evidence type="ECO:0000259" key="10">
    <source>
        <dbReference type="Pfam" id="PF04290"/>
    </source>
</evidence>
<sequence>MSELHPSPVKRLAQQLDKLSHAIGTTLSWLTLAMVLLVALIVILRSLLGIGSIALQESVVYLHATVLSLCLGFNVLHDKHVRVDVFYNRFTTQQKAWIDALGGVVFLLPFALFLAFVSLEFTLNAWQIRETSADPGGLPLVFVLKTLLPLAGALLAVQAFSNVAKAVIRITWD</sequence>
<name>C5BJU5_TERTT</name>
<keyword evidence="6 9" id="KW-1133">Transmembrane helix</keyword>
<organism evidence="11 12">
    <name type="scientific">Teredinibacter turnerae (strain ATCC 39867 / T7901)</name>
    <dbReference type="NCBI Taxonomy" id="377629"/>
    <lineage>
        <taxon>Bacteria</taxon>
        <taxon>Pseudomonadati</taxon>
        <taxon>Pseudomonadota</taxon>
        <taxon>Gammaproteobacteria</taxon>
        <taxon>Cellvibrionales</taxon>
        <taxon>Cellvibrionaceae</taxon>
        <taxon>Teredinibacter</taxon>
    </lineage>
</organism>
<keyword evidence="2 9" id="KW-0813">Transport</keyword>
<keyword evidence="4 9" id="KW-0997">Cell inner membrane</keyword>
<reference evidence="11 12" key="1">
    <citation type="journal article" date="2009" name="PLoS ONE">
        <title>The complete genome of Teredinibacter turnerae T7901: an intracellular endosymbiont of marine wood-boring bivalves (shipworms).</title>
        <authorList>
            <person name="Yang J.C."/>
            <person name="Madupu R."/>
            <person name="Durkin A.S."/>
            <person name="Ekborg N.A."/>
            <person name="Pedamallu C.S."/>
            <person name="Hostetler J.B."/>
            <person name="Radune D."/>
            <person name="Toms B.S."/>
            <person name="Henrissat B."/>
            <person name="Coutinho P.M."/>
            <person name="Schwarz S."/>
            <person name="Field L."/>
            <person name="Trindade-Silva A.E."/>
            <person name="Soares C.A.G."/>
            <person name="Elshahawi S."/>
            <person name="Hanora A."/>
            <person name="Schmidt E.W."/>
            <person name="Haygood M.G."/>
            <person name="Posfai J."/>
            <person name="Benner J."/>
            <person name="Madinger C."/>
            <person name="Nove J."/>
            <person name="Anton B."/>
            <person name="Chaudhary K."/>
            <person name="Foster J."/>
            <person name="Holman A."/>
            <person name="Kumar S."/>
            <person name="Lessard P.A."/>
            <person name="Luyten Y.A."/>
            <person name="Slatko B."/>
            <person name="Wood N."/>
            <person name="Wu B."/>
            <person name="Teplitski M."/>
            <person name="Mougous J.D."/>
            <person name="Ward N."/>
            <person name="Eisen J.A."/>
            <person name="Badger J.H."/>
            <person name="Distel D.L."/>
        </authorList>
    </citation>
    <scope>NUCLEOTIDE SEQUENCE [LARGE SCALE GENOMIC DNA]</scope>
    <source>
        <strain evidence="12">ATCC 39867 / T7901</strain>
    </source>
</reference>
<dbReference type="Pfam" id="PF04290">
    <property type="entry name" value="DctQ"/>
    <property type="match status" value="1"/>
</dbReference>
<evidence type="ECO:0000256" key="5">
    <source>
        <dbReference type="ARBA" id="ARBA00022692"/>
    </source>
</evidence>
<dbReference type="EMBL" id="CP001614">
    <property type="protein sequence ID" value="ACR13486.1"/>
    <property type="molecule type" value="Genomic_DNA"/>
</dbReference>
<comment type="subunit">
    <text evidence="9">The complex comprises the extracytoplasmic solute receptor protein and the two transmembrane proteins.</text>
</comment>